<reference evidence="7 8" key="1">
    <citation type="journal article" date="2013" name="PLoS ONE">
        <title>Poles Apart: Arctic and Antarctic Octadecabacter strains Share High Genome Plasticity and a New Type of Xanthorhodopsin.</title>
        <authorList>
            <person name="Vollmers J."/>
            <person name="Voget S."/>
            <person name="Dietrich S."/>
            <person name="Gollnow K."/>
            <person name="Smits M."/>
            <person name="Meyer K."/>
            <person name="Brinkhoff T."/>
            <person name="Simon M."/>
            <person name="Daniel R."/>
        </authorList>
    </citation>
    <scope>NUCLEOTIDE SEQUENCE [LARGE SCALE GENOMIC DNA]</scope>
    <source>
        <strain evidence="7 8">238</strain>
    </source>
</reference>
<evidence type="ECO:0000256" key="5">
    <source>
        <dbReference type="RuleBase" id="RU363032"/>
    </source>
</evidence>
<dbReference type="GO" id="GO:0005886">
    <property type="term" value="C:plasma membrane"/>
    <property type="evidence" value="ECO:0007669"/>
    <property type="project" value="UniProtKB-SubCell"/>
</dbReference>
<sequence>MQTAMPPPPKKGRFALSPLNKRRWKNFTRNRRAYWSLWIFLFLFGASLFAEFLANDKPIMVSYRGEIRMPIFSFYSEQDYGGDFPTEAEYKDIEVRCLIETGGLETCFDDPEALITAAQTGAIDDDGFQKGWLFWPLVPYSYNTIVDIPGVAPSPPDANNWLGTDDTKRDVVARVIHGFRLSILFTIIVTSIASVIGIIAGAVQGYFGGWVDLVFQRLLEIWSSTPSLYVIIILFAILGRSFWLLVFLTILFGWPALVGVVRAEFLRARNFEYVRAAKALGVSDRTIMFRHMLPNAMVATVTMLPFLITGTIATLASLDFLGFGLPSSAPSLGELTLQAKQNLQAPWLGFTAFFTFAIMLSLLVFIFEGVRDAFDPRKTFS</sequence>
<dbReference type="AlphaFoldDB" id="M9RPA3"/>
<feature type="transmembrane region" description="Helical" evidence="5">
    <location>
        <begin position="227"/>
        <end position="260"/>
    </location>
</feature>
<keyword evidence="3 5" id="KW-1133">Transmembrane helix</keyword>
<evidence type="ECO:0000256" key="4">
    <source>
        <dbReference type="ARBA" id="ARBA00023136"/>
    </source>
</evidence>
<comment type="similarity">
    <text evidence="5">Belongs to the binding-protein-dependent transport system permease family.</text>
</comment>
<dbReference type="PROSITE" id="PS50928">
    <property type="entry name" value="ABC_TM1"/>
    <property type="match status" value="1"/>
</dbReference>
<feature type="transmembrane region" description="Helical" evidence="5">
    <location>
        <begin position="345"/>
        <end position="367"/>
    </location>
</feature>
<dbReference type="KEGG" id="oar:OA238_c36190"/>
<feature type="transmembrane region" description="Helical" evidence="5">
    <location>
        <begin position="33"/>
        <end position="54"/>
    </location>
</feature>
<dbReference type="InterPro" id="IPR035906">
    <property type="entry name" value="MetI-like_sf"/>
</dbReference>
<name>M9RPA3_9RHOB</name>
<dbReference type="PANTHER" id="PTHR30325">
    <property type="entry name" value="MEMBRANE COMPONENT OF ABC TRANSPORTER"/>
    <property type="match status" value="1"/>
</dbReference>
<dbReference type="Gene3D" id="1.10.3720.10">
    <property type="entry name" value="MetI-like"/>
    <property type="match status" value="1"/>
</dbReference>
<dbReference type="PANTHER" id="PTHR30325:SF0">
    <property type="entry name" value="INNER MEMBRANE ABC TRANSPORTER PERMEASE PROTEIN YEJE"/>
    <property type="match status" value="1"/>
</dbReference>
<dbReference type="RefSeq" id="WP_015496583.1">
    <property type="nucleotide sequence ID" value="NC_020908.1"/>
</dbReference>
<keyword evidence="5" id="KW-0813">Transport</keyword>
<gene>
    <name evidence="7" type="ORF">OA238_c36190</name>
</gene>
<evidence type="ECO:0000256" key="3">
    <source>
        <dbReference type="ARBA" id="ARBA00022989"/>
    </source>
</evidence>
<keyword evidence="4 5" id="KW-0472">Membrane</keyword>
<dbReference type="InterPro" id="IPR000515">
    <property type="entry name" value="MetI-like"/>
</dbReference>
<evidence type="ECO:0000259" key="6">
    <source>
        <dbReference type="PROSITE" id="PS50928"/>
    </source>
</evidence>
<keyword evidence="8" id="KW-1185">Reference proteome</keyword>
<dbReference type="SUPFAM" id="SSF161098">
    <property type="entry name" value="MetI-like"/>
    <property type="match status" value="1"/>
</dbReference>
<comment type="subcellular location">
    <subcellularLocation>
        <location evidence="1 5">Cell membrane</location>
        <topology evidence="1 5">Multi-pass membrane protein</topology>
    </subcellularLocation>
</comment>
<dbReference type="InterPro" id="IPR025966">
    <property type="entry name" value="OppC_N"/>
</dbReference>
<dbReference type="Proteomes" id="UP000004688">
    <property type="component" value="Chromosome"/>
</dbReference>
<dbReference type="GO" id="GO:0042884">
    <property type="term" value="P:microcin transport"/>
    <property type="evidence" value="ECO:0007669"/>
    <property type="project" value="TreeGrafter"/>
</dbReference>
<accession>M9RPA3</accession>
<dbReference type="GO" id="GO:0055085">
    <property type="term" value="P:transmembrane transport"/>
    <property type="evidence" value="ECO:0007669"/>
    <property type="project" value="InterPro"/>
</dbReference>
<evidence type="ECO:0000256" key="1">
    <source>
        <dbReference type="ARBA" id="ARBA00004651"/>
    </source>
</evidence>
<dbReference type="eggNOG" id="COG4239">
    <property type="taxonomic scope" value="Bacteria"/>
</dbReference>
<feature type="transmembrane region" description="Helical" evidence="5">
    <location>
        <begin position="183"/>
        <end position="207"/>
    </location>
</feature>
<evidence type="ECO:0000313" key="7">
    <source>
        <dbReference type="EMBL" id="AGI73583.1"/>
    </source>
</evidence>
<dbReference type="EMBL" id="CP003742">
    <property type="protein sequence ID" value="AGI73583.1"/>
    <property type="molecule type" value="Genomic_DNA"/>
</dbReference>
<feature type="transmembrane region" description="Helical" evidence="5">
    <location>
        <begin position="298"/>
        <end position="325"/>
    </location>
</feature>
<dbReference type="STRING" id="391616.OA238_c36190"/>
<dbReference type="HOGENOM" id="CLU_028518_4_1_5"/>
<evidence type="ECO:0000313" key="8">
    <source>
        <dbReference type="Proteomes" id="UP000004688"/>
    </source>
</evidence>
<proteinExistence type="inferred from homology"/>
<dbReference type="Pfam" id="PF00528">
    <property type="entry name" value="BPD_transp_1"/>
    <property type="match status" value="1"/>
</dbReference>
<organism evidence="7 8">
    <name type="scientific">Octadecabacter arcticus 238</name>
    <dbReference type="NCBI Taxonomy" id="391616"/>
    <lineage>
        <taxon>Bacteria</taxon>
        <taxon>Pseudomonadati</taxon>
        <taxon>Pseudomonadota</taxon>
        <taxon>Alphaproteobacteria</taxon>
        <taxon>Rhodobacterales</taxon>
        <taxon>Roseobacteraceae</taxon>
        <taxon>Octadecabacter</taxon>
    </lineage>
</organism>
<keyword evidence="2 5" id="KW-0812">Transmembrane</keyword>
<evidence type="ECO:0000256" key="2">
    <source>
        <dbReference type="ARBA" id="ARBA00022692"/>
    </source>
</evidence>
<feature type="domain" description="ABC transmembrane type-1" evidence="6">
    <location>
        <begin position="179"/>
        <end position="371"/>
    </location>
</feature>
<dbReference type="Pfam" id="PF12911">
    <property type="entry name" value="OppC_N"/>
    <property type="match status" value="1"/>
</dbReference>
<dbReference type="CDD" id="cd06261">
    <property type="entry name" value="TM_PBP2"/>
    <property type="match status" value="1"/>
</dbReference>
<protein>
    <submittedName>
        <fullName evidence="7">ABC transporter permease protein</fullName>
    </submittedName>
</protein>